<dbReference type="EMBL" id="CP044331">
    <property type="protein sequence ID" value="QGM98071.1"/>
    <property type="molecule type" value="Genomic_DNA"/>
</dbReference>
<dbReference type="KEGG" id="mpar:F7D14_11675"/>
<organism evidence="1 2">
    <name type="scientific">Methylocystis parvus</name>
    <dbReference type="NCBI Taxonomy" id="134"/>
    <lineage>
        <taxon>Bacteria</taxon>
        <taxon>Pseudomonadati</taxon>
        <taxon>Pseudomonadota</taxon>
        <taxon>Alphaproteobacteria</taxon>
        <taxon>Hyphomicrobiales</taxon>
        <taxon>Methylocystaceae</taxon>
        <taxon>Methylocystis</taxon>
    </lineage>
</organism>
<accession>A0A6B8M560</accession>
<dbReference type="Proteomes" id="UP000422569">
    <property type="component" value="Chromosome"/>
</dbReference>
<dbReference type="AlphaFoldDB" id="A0A6B8M560"/>
<evidence type="ECO:0000313" key="2">
    <source>
        <dbReference type="Proteomes" id="UP000422569"/>
    </source>
</evidence>
<keyword evidence="2" id="KW-1185">Reference proteome</keyword>
<sequence length="153" mass="17342">MEGNSEQHIIGAHQKREDAMRHLLAEAEGASTKTLIEQLKSRLGVSRATAYRMMKSFRTCGAISSASRSVGRPKGARSLDPQREQIIETALAKFVAEVERPPFSVLVLEITKRCCEKSLRPPNWRTIRARLRDMDERARAADRQRLAESEEPR</sequence>
<protein>
    <submittedName>
        <fullName evidence="1">Transposase</fullName>
    </submittedName>
</protein>
<name>A0A6B8M560_9HYPH</name>
<dbReference type="SUPFAM" id="SSF46689">
    <property type="entry name" value="Homeodomain-like"/>
    <property type="match status" value="1"/>
</dbReference>
<dbReference type="RefSeq" id="WP_154419935.1">
    <property type="nucleotide sequence ID" value="NZ_CP044331.1"/>
</dbReference>
<proteinExistence type="predicted"/>
<reference evidence="1 2" key="1">
    <citation type="submission" date="2019-09" db="EMBL/GenBank/DDBJ databases">
        <title>Isolation and complete genome sequencing of Methylocystis species.</title>
        <authorList>
            <person name="Rumah B.L."/>
            <person name="Stead C.E."/>
            <person name="Stevens B.C."/>
            <person name="Minton N.P."/>
            <person name="Grosse-Honebrink A."/>
            <person name="Zhang Y."/>
        </authorList>
    </citation>
    <scope>NUCLEOTIDE SEQUENCE [LARGE SCALE GENOMIC DNA]</scope>
    <source>
        <strain evidence="1 2">BRCS2</strain>
    </source>
</reference>
<dbReference type="InterPro" id="IPR009057">
    <property type="entry name" value="Homeodomain-like_sf"/>
</dbReference>
<evidence type="ECO:0000313" key="1">
    <source>
        <dbReference type="EMBL" id="QGM98071.1"/>
    </source>
</evidence>
<gene>
    <name evidence="1" type="ORF">F7D14_11675</name>
</gene>